<evidence type="ECO:0000313" key="9">
    <source>
        <dbReference type="EMBL" id="MBB3897254.1"/>
    </source>
</evidence>
<feature type="transmembrane region" description="Helical" evidence="7">
    <location>
        <begin position="12"/>
        <end position="30"/>
    </location>
</feature>
<evidence type="ECO:0000256" key="4">
    <source>
        <dbReference type="ARBA" id="ARBA00022692"/>
    </source>
</evidence>
<evidence type="ECO:0000256" key="6">
    <source>
        <dbReference type="ARBA" id="ARBA00023136"/>
    </source>
</evidence>
<dbReference type="InterPro" id="IPR000515">
    <property type="entry name" value="MetI-like"/>
</dbReference>
<name>A0A840AAE6_9PROT</name>
<accession>A0A840AAE6</accession>
<feature type="transmembrane region" description="Helical" evidence="7">
    <location>
        <begin position="170"/>
        <end position="190"/>
    </location>
</feature>
<evidence type="ECO:0000256" key="5">
    <source>
        <dbReference type="ARBA" id="ARBA00022989"/>
    </source>
</evidence>
<keyword evidence="4 7" id="KW-0812">Transmembrane</keyword>
<dbReference type="RefSeq" id="WP_184382183.1">
    <property type="nucleotide sequence ID" value="NZ_JACIDJ010000001.1"/>
</dbReference>
<evidence type="ECO:0000256" key="2">
    <source>
        <dbReference type="ARBA" id="ARBA00022448"/>
    </source>
</evidence>
<protein>
    <submittedName>
        <fullName evidence="9">Peptide/nickel transport system permease protein</fullName>
    </submittedName>
</protein>
<dbReference type="GO" id="GO:0005886">
    <property type="term" value="C:plasma membrane"/>
    <property type="evidence" value="ECO:0007669"/>
    <property type="project" value="UniProtKB-SubCell"/>
</dbReference>
<comment type="subcellular location">
    <subcellularLocation>
        <location evidence="1 7">Cell membrane</location>
        <topology evidence="1 7">Multi-pass membrane protein</topology>
    </subcellularLocation>
</comment>
<dbReference type="PANTHER" id="PTHR43163:SF6">
    <property type="entry name" value="DIPEPTIDE TRANSPORT SYSTEM PERMEASE PROTEIN DPPB-RELATED"/>
    <property type="match status" value="1"/>
</dbReference>
<dbReference type="Pfam" id="PF19300">
    <property type="entry name" value="BPD_transp_1_N"/>
    <property type="match status" value="1"/>
</dbReference>
<dbReference type="PROSITE" id="PS50928">
    <property type="entry name" value="ABC_TM1"/>
    <property type="match status" value="1"/>
</dbReference>
<dbReference type="CDD" id="cd06261">
    <property type="entry name" value="TM_PBP2"/>
    <property type="match status" value="1"/>
</dbReference>
<keyword evidence="3" id="KW-1003">Cell membrane</keyword>
<keyword evidence="2 7" id="KW-0813">Transport</keyword>
<gene>
    <name evidence="9" type="ORF">GGQ83_000680</name>
</gene>
<feature type="transmembrane region" description="Helical" evidence="7">
    <location>
        <begin position="228"/>
        <end position="254"/>
    </location>
</feature>
<reference evidence="9 10" key="1">
    <citation type="submission" date="2020-08" db="EMBL/GenBank/DDBJ databases">
        <title>Genomic Encyclopedia of Type Strains, Phase IV (KMG-IV): sequencing the most valuable type-strain genomes for metagenomic binning, comparative biology and taxonomic classification.</title>
        <authorList>
            <person name="Goeker M."/>
        </authorList>
    </citation>
    <scope>NUCLEOTIDE SEQUENCE [LARGE SCALE GENOMIC DNA]</scope>
    <source>
        <strain evidence="9 10">DSM 19979</strain>
    </source>
</reference>
<sequence length="305" mass="32033">MTGLILSRLAQIAVMTVILSLCAFLLIGLMPGDPIEMAIAGDPRLTSEDAARLRELHGLDQPLMSRYFAWAGEVLRGNFGHSRLFAQPVAQLLWPALLSSLELLALAIGIAITLGVGLGALAAARPRLAPFVQGVALVAQATPSFWLGILLIILFAVQLGWLPAGGADAGWRFLVLPVATLAFANLAAYARHSAAALRAALEEPHIRTARAKGASEARVLARHALPNAAVPLLTIAALDAGAMVSGALITETVFARPGMGKLIYDAVMGNDFNLALLALLLVAVVTMLATLAADLAQRWLDPRIA</sequence>
<evidence type="ECO:0000256" key="3">
    <source>
        <dbReference type="ARBA" id="ARBA00022475"/>
    </source>
</evidence>
<dbReference type="InterPro" id="IPR045621">
    <property type="entry name" value="BPD_transp_1_N"/>
</dbReference>
<feature type="transmembrane region" description="Helical" evidence="7">
    <location>
        <begin position="145"/>
        <end position="164"/>
    </location>
</feature>
<keyword evidence="10" id="KW-1185">Reference proteome</keyword>
<evidence type="ECO:0000256" key="1">
    <source>
        <dbReference type="ARBA" id="ARBA00004651"/>
    </source>
</evidence>
<comment type="similarity">
    <text evidence="7">Belongs to the binding-protein-dependent transport system permease family.</text>
</comment>
<organism evidence="9 10">
    <name type="scientific">Roseococcus suduntuyensis</name>
    <dbReference type="NCBI Taxonomy" id="455361"/>
    <lineage>
        <taxon>Bacteria</taxon>
        <taxon>Pseudomonadati</taxon>
        <taxon>Pseudomonadota</taxon>
        <taxon>Alphaproteobacteria</taxon>
        <taxon>Acetobacterales</taxon>
        <taxon>Roseomonadaceae</taxon>
        <taxon>Roseococcus</taxon>
    </lineage>
</organism>
<proteinExistence type="inferred from homology"/>
<dbReference type="PANTHER" id="PTHR43163">
    <property type="entry name" value="DIPEPTIDE TRANSPORT SYSTEM PERMEASE PROTEIN DPPB-RELATED"/>
    <property type="match status" value="1"/>
</dbReference>
<dbReference type="Gene3D" id="1.10.3720.10">
    <property type="entry name" value="MetI-like"/>
    <property type="match status" value="1"/>
</dbReference>
<dbReference type="AlphaFoldDB" id="A0A840AAE6"/>
<feature type="transmembrane region" description="Helical" evidence="7">
    <location>
        <begin position="274"/>
        <end position="296"/>
    </location>
</feature>
<comment type="caution">
    <text evidence="9">The sequence shown here is derived from an EMBL/GenBank/DDBJ whole genome shotgun (WGS) entry which is preliminary data.</text>
</comment>
<evidence type="ECO:0000259" key="8">
    <source>
        <dbReference type="PROSITE" id="PS50928"/>
    </source>
</evidence>
<dbReference type="GO" id="GO:0055085">
    <property type="term" value="P:transmembrane transport"/>
    <property type="evidence" value="ECO:0007669"/>
    <property type="project" value="InterPro"/>
</dbReference>
<keyword evidence="5 7" id="KW-1133">Transmembrane helix</keyword>
<keyword evidence="6 7" id="KW-0472">Membrane</keyword>
<dbReference type="EMBL" id="JACIDJ010000001">
    <property type="protein sequence ID" value="MBB3897254.1"/>
    <property type="molecule type" value="Genomic_DNA"/>
</dbReference>
<evidence type="ECO:0000256" key="7">
    <source>
        <dbReference type="RuleBase" id="RU363032"/>
    </source>
</evidence>
<dbReference type="Pfam" id="PF00528">
    <property type="entry name" value="BPD_transp_1"/>
    <property type="match status" value="1"/>
</dbReference>
<evidence type="ECO:0000313" key="10">
    <source>
        <dbReference type="Proteomes" id="UP000553193"/>
    </source>
</evidence>
<dbReference type="Proteomes" id="UP000553193">
    <property type="component" value="Unassembled WGS sequence"/>
</dbReference>
<dbReference type="SUPFAM" id="SSF161098">
    <property type="entry name" value="MetI-like"/>
    <property type="match status" value="1"/>
</dbReference>
<feature type="domain" description="ABC transmembrane type-1" evidence="8">
    <location>
        <begin position="97"/>
        <end position="293"/>
    </location>
</feature>
<feature type="transmembrane region" description="Helical" evidence="7">
    <location>
        <begin position="103"/>
        <end position="124"/>
    </location>
</feature>
<dbReference type="InterPro" id="IPR035906">
    <property type="entry name" value="MetI-like_sf"/>
</dbReference>